<dbReference type="InterPro" id="IPR024372">
    <property type="entry name" value="Ecm29_N"/>
</dbReference>
<evidence type="ECO:0000259" key="2">
    <source>
        <dbReference type="Pfam" id="PF13001"/>
    </source>
</evidence>
<dbReference type="AlphaFoldDB" id="A0A835PP83"/>
<organism evidence="3 4">
    <name type="scientific">Vanilla planifolia</name>
    <name type="common">Vanilla</name>
    <dbReference type="NCBI Taxonomy" id="51239"/>
    <lineage>
        <taxon>Eukaryota</taxon>
        <taxon>Viridiplantae</taxon>
        <taxon>Streptophyta</taxon>
        <taxon>Embryophyta</taxon>
        <taxon>Tracheophyta</taxon>
        <taxon>Spermatophyta</taxon>
        <taxon>Magnoliopsida</taxon>
        <taxon>Liliopsida</taxon>
        <taxon>Asparagales</taxon>
        <taxon>Orchidaceae</taxon>
        <taxon>Vanilloideae</taxon>
        <taxon>Vanilleae</taxon>
        <taxon>Vanilla</taxon>
    </lineage>
</organism>
<reference evidence="3 4" key="1">
    <citation type="journal article" date="2020" name="Nat. Food">
        <title>A phased Vanilla planifolia genome enables genetic improvement of flavour and production.</title>
        <authorList>
            <person name="Hasing T."/>
            <person name="Tang H."/>
            <person name="Brym M."/>
            <person name="Khazi F."/>
            <person name="Huang T."/>
            <person name="Chambers A.H."/>
        </authorList>
    </citation>
    <scope>NUCLEOTIDE SEQUENCE [LARGE SCALE GENOMIC DNA]</scope>
    <source>
        <tissue evidence="3">Leaf</tissue>
    </source>
</reference>
<dbReference type="PANTHER" id="PTHR23346">
    <property type="entry name" value="TRANSLATIONAL ACTIVATOR GCN1-RELATED"/>
    <property type="match status" value="1"/>
</dbReference>
<dbReference type="GO" id="GO:0043248">
    <property type="term" value="P:proteasome assembly"/>
    <property type="evidence" value="ECO:0007669"/>
    <property type="project" value="InterPro"/>
</dbReference>
<dbReference type="Pfam" id="PF13001">
    <property type="entry name" value="ECM29_N"/>
    <property type="match status" value="1"/>
</dbReference>
<evidence type="ECO:0000256" key="1">
    <source>
        <dbReference type="ARBA" id="ARBA00022737"/>
    </source>
</evidence>
<name>A0A835PP83_VANPL</name>
<dbReference type="EMBL" id="JADCNL010000012">
    <property type="protein sequence ID" value="KAG0457671.1"/>
    <property type="molecule type" value="Genomic_DNA"/>
</dbReference>
<comment type="caution">
    <text evidence="3">The sequence shown here is derived from an EMBL/GenBank/DDBJ whole genome shotgun (WGS) entry which is preliminary data.</text>
</comment>
<protein>
    <recommendedName>
        <fullName evidence="2">Proteasome component Ecm29 N-terminal domain-containing protein</fullName>
    </recommendedName>
</protein>
<keyword evidence="4" id="KW-1185">Reference proteome</keyword>
<dbReference type="GO" id="GO:0060090">
    <property type="term" value="F:molecular adaptor activity"/>
    <property type="evidence" value="ECO:0007669"/>
    <property type="project" value="InterPro"/>
</dbReference>
<dbReference type="GO" id="GO:0005737">
    <property type="term" value="C:cytoplasm"/>
    <property type="evidence" value="ECO:0007669"/>
    <property type="project" value="TreeGrafter"/>
</dbReference>
<dbReference type="PANTHER" id="PTHR23346:SF19">
    <property type="entry name" value="PROTEASOME ADAPTER AND SCAFFOLD PROTEIN ECM29"/>
    <property type="match status" value="1"/>
</dbReference>
<proteinExistence type="predicted"/>
<evidence type="ECO:0000313" key="4">
    <source>
        <dbReference type="Proteomes" id="UP000636800"/>
    </source>
</evidence>
<feature type="domain" description="Proteasome component Ecm29 N-terminal" evidence="2">
    <location>
        <begin position="19"/>
        <end position="82"/>
    </location>
</feature>
<dbReference type="Proteomes" id="UP000636800">
    <property type="component" value="Chromosome 12"/>
</dbReference>
<accession>A0A835PP83</accession>
<evidence type="ECO:0000313" key="3">
    <source>
        <dbReference type="EMBL" id="KAG0457671.1"/>
    </source>
</evidence>
<dbReference type="GO" id="GO:0036503">
    <property type="term" value="P:ERAD pathway"/>
    <property type="evidence" value="ECO:0007669"/>
    <property type="project" value="TreeGrafter"/>
</dbReference>
<gene>
    <name evidence="3" type="ORF">HPP92_022828</name>
</gene>
<keyword evidence="1" id="KW-0677">Repeat</keyword>
<dbReference type="OrthoDB" id="532289at2759"/>
<dbReference type="GO" id="GO:0005634">
    <property type="term" value="C:nucleus"/>
    <property type="evidence" value="ECO:0007669"/>
    <property type="project" value="TreeGrafter"/>
</dbReference>
<sequence>MSGPSSSSRQSDAEREEALDRMLTRLALADDSNLAQVLSKILPYSICSLSSASPSIRKMVMEILTHVNKRVKHRQEIALPVLRFGRSIVMPMIFRWLEILE</sequence>